<dbReference type="GO" id="GO:0005685">
    <property type="term" value="C:U1 snRNP"/>
    <property type="evidence" value="ECO:0007669"/>
    <property type="project" value="InterPro"/>
</dbReference>
<feature type="compositionally biased region" description="Low complexity" evidence="3">
    <location>
        <begin position="225"/>
        <end position="241"/>
    </location>
</feature>
<evidence type="ECO:0000313" key="4">
    <source>
        <dbReference type="EMBL" id="KAJ3510287.1"/>
    </source>
</evidence>
<dbReference type="Proteomes" id="UP001148786">
    <property type="component" value="Unassembled WGS sequence"/>
</dbReference>
<evidence type="ECO:0000313" key="5">
    <source>
        <dbReference type="Proteomes" id="UP001148786"/>
    </source>
</evidence>
<dbReference type="Pfam" id="PF03194">
    <property type="entry name" value="LUC7"/>
    <property type="match status" value="1"/>
</dbReference>
<comment type="similarity">
    <text evidence="1">Belongs to the Luc7 family.</text>
</comment>
<sequence length="1362" mass="147750">MGRLAEMQRKLLEVPLFICIICGVIPDKIQQQMMGPEAMGVANANLVWSDDKVCRNFLCGTCPHALFTNTMEYEANIFAFVDECDRRIRAAHRRLEKTPEENAKTTNLMREIAEIELAIQGGTEKIETLGEQGKVDESMREMAAIEALKSEKAEKERELQQLTDTSGASGHQKLRVCDVCGAYLSVLDSDRRLADHFGGKMHLGYHELRNMLSKFKEEREKRKMAPPSSLPSGAAAPSGGASRTGDHRSSRGGDDYRDRDRGYDRQPSRYTDTLEHTCRRNRSQRSSDELSVLFNPAVSQASQRRSGMDMLVQFEQEQSLAPMDTTPIPPPLPVDFIPTNLAAPLLPQQQQQIDFLSLDAAESDLSLDPPAPPIHLPMPDMSMSVFLNTPLDPMDAPAQLHTAPSSFMSDPRTVADPFALLPQTDKADFSPDARNLSVSPPQSQVPSPPIHGAPSSYGVAAPSSLESALDPAVSGRRSRANTSLSPPSLPSNFPSLSPPSLQNAADYPSSSSTANLEESVSQQQPQTVIGQMLKDIAKTAIDAGDAFENCHGVQQTTKVGELRDRIQQVLFMLQHMSFADPSGAPSAIHLLVTIHTLRCQINHGNGVHRTWRNIGRSKALKREPQEDAPLSLSINEAPLISAAAPAFAAAVPPASVGFPLMQSSYGSQSRPPSRPPSPPATFSARNSFSSMKPQTSASTTFSFPAPTSAPHLPGTLPLTGTPIQAGFPPLPHSSWSDPVIPSSSRHHHSLSAGSITAPIVGTSAAAAAAAVPPAVLPNALPQPLTVPSNAVVSTISPPIGRMSRSGSISGTNFKNPYASLAYPDSTGVWHTTKAAATPTRAAGQSNWYFGSDSSHSSKKRSSAIQGGSAPPTAHNSPSDDEDDDEESDSDESVVGKTTTHQPSGDRQSTSSSAAAEMPPEYRADVDRIFFMFLNKLCSNLDATDAKGEQIHQTLMAKKMQRLDESPDFRPFKFRILAFTNAFMEELGKQGYPEDKIPMKKVRNYLWRQQYILRFNEDGKKAKSKGNHIWNIEAKKSGDGQWDFRPFHRKLAGTPPGVAYCGLRWSWKPHVWDPQLSFKKVHVTYSSPTLPPWLSWRNGELSGIPPPDAESCQITVVAKFNVDNQDSQLSHTFALSIAPVAALDATGFSRSRRPSLVGEPPKRSTSDSALFQIPQRNSRNPRVDDTRVIRVLQSVAQRVTDEAESQFVSASPPKQGELQDLVKQKHVLEQTVDAYDKAISGQGHLQSRRLAVAAQHVVLQAAKTVIADRTIATGGIPTPQVETVAIQSVSVSELTDKTQDAIAMAVKMNGTASNEVDIIVTATSILKSQTPMLDNTPPVVAPPPVVPRVAAFPASNLTTLPEY</sequence>
<dbReference type="PANTHER" id="PTHR12375">
    <property type="entry name" value="RNA-BINDING PROTEIN LUC7-RELATED"/>
    <property type="match status" value="1"/>
</dbReference>
<protein>
    <submittedName>
        <fullName evidence="4">Uncharacterized protein</fullName>
    </submittedName>
</protein>
<dbReference type="GO" id="GO:0003729">
    <property type="term" value="F:mRNA binding"/>
    <property type="evidence" value="ECO:0007669"/>
    <property type="project" value="InterPro"/>
</dbReference>
<feature type="compositionally biased region" description="Basic and acidic residues" evidence="3">
    <location>
        <begin position="244"/>
        <end position="278"/>
    </location>
</feature>
<feature type="compositionally biased region" description="Polar residues" evidence="3">
    <location>
        <begin position="508"/>
        <end position="525"/>
    </location>
</feature>
<dbReference type="SUPFAM" id="SSF49313">
    <property type="entry name" value="Cadherin-like"/>
    <property type="match status" value="1"/>
</dbReference>
<dbReference type="OrthoDB" id="5593376at2759"/>
<feature type="region of interest" description="Disordered" evidence="3">
    <location>
        <begin position="217"/>
        <end position="288"/>
    </location>
</feature>
<feature type="compositionally biased region" description="Acidic residues" evidence="3">
    <location>
        <begin position="878"/>
        <end position="891"/>
    </location>
</feature>
<accession>A0A9W8JZU2</accession>
<proteinExistence type="inferred from homology"/>
<feature type="compositionally biased region" description="Low complexity" evidence="3">
    <location>
        <begin position="662"/>
        <end position="671"/>
    </location>
</feature>
<feature type="compositionally biased region" description="Low complexity" evidence="3">
    <location>
        <begin position="733"/>
        <end position="743"/>
    </location>
</feature>
<keyword evidence="5" id="KW-1185">Reference proteome</keyword>
<gene>
    <name evidence="4" type="ORF">NLJ89_g4764</name>
</gene>
<feature type="region of interest" description="Disordered" evidence="3">
    <location>
        <begin position="662"/>
        <end position="748"/>
    </location>
</feature>
<keyword evidence="2" id="KW-0175">Coiled coil</keyword>
<feature type="compositionally biased region" description="Low complexity" evidence="3">
    <location>
        <begin position="483"/>
        <end position="501"/>
    </location>
</feature>
<organism evidence="4 5">
    <name type="scientific">Agrocybe chaxingu</name>
    <dbReference type="NCBI Taxonomy" id="84603"/>
    <lineage>
        <taxon>Eukaryota</taxon>
        <taxon>Fungi</taxon>
        <taxon>Dikarya</taxon>
        <taxon>Basidiomycota</taxon>
        <taxon>Agaricomycotina</taxon>
        <taxon>Agaricomycetes</taxon>
        <taxon>Agaricomycetidae</taxon>
        <taxon>Agaricales</taxon>
        <taxon>Agaricineae</taxon>
        <taxon>Strophariaceae</taxon>
        <taxon>Agrocybe</taxon>
    </lineage>
</organism>
<comment type="caution">
    <text evidence="4">The sequence shown here is derived from an EMBL/GenBank/DDBJ whole genome shotgun (WGS) entry which is preliminary data.</text>
</comment>
<dbReference type="GO" id="GO:0016020">
    <property type="term" value="C:membrane"/>
    <property type="evidence" value="ECO:0007669"/>
    <property type="project" value="InterPro"/>
</dbReference>
<dbReference type="EMBL" id="JANKHO010000410">
    <property type="protein sequence ID" value="KAJ3510287.1"/>
    <property type="molecule type" value="Genomic_DNA"/>
</dbReference>
<dbReference type="GO" id="GO:0005509">
    <property type="term" value="F:calcium ion binding"/>
    <property type="evidence" value="ECO:0007669"/>
    <property type="project" value="InterPro"/>
</dbReference>
<feature type="compositionally biased region" description="Polar residues" evidence="3">
    <location>
        <begin position="895"/>
        <end position="913"/>
    </location>
</feature>
<evidence type="ECO:0000256" key="2">
    <source>
        <dbReference type="SAM" id="Coils"/>
    </source>
</evidence>
<name>A0A9W8JZU2_9AGAR</name>
<dbReference type="GO" id="GO:0006376">
    <property type="term" value="P:mRNA splice site recognition"/>
    <property type="evidence" value="ECO:0007669"/>
    <property type="project" value="InterPro"/>
</dbReference>
<feature type="compositionally biased region" description="Polar residues" evidence="3">
    <location>
        <begin position="683"/>
        <end position="702"/>
    </location>
</feature>
<dbReference type="InterPro" id="IPR015919">
    <property type="entry name" value="Cadherin-like_sf"/>
</dbReference>
<feature type="region of interest" description="Disordered" evidence="3">
    <location>
        <begin position="424"/>
        <end position="525"/>
    </location>
</feature>
<evidence type="ECO:0000256" key="3">
    <source>
        <dbReference type="SAM" id="MobiDB-lite"/>
    </source>
</evidence>
<evidence type="ECO:0000256" key="1">
    <source>
        <dbReference type="ARBA" id="ARBA00005655"/>
    </source>
</evidence>
<reference evidence="4" key="1">
    <citation type="submission" date="2022-07" db="EMBL/GenBank/DDBJ databases">
        <title>Genome Sequence of Agrocybe chaxingu.</title>
        <authorList>
            <person name="Buettner E."/>
        </authorList>
    </citation>
    <scope>NUCLEOTIDE SEQUENCE</scope>
    <source>
        <strain evidence="4">MP-N11</strain>
    </source>
</reference>
<dbReference type="InterPro" id="IPR004882">
    <property type="entry name" value="Luc7-rel"/>
</dbReference>
<feature type="region of interest" description="Disordered" evidence="3">
    <location>
        <begin position="844"/>
        <end position="918"/>
    </location>
</feature>
<feature type="coiled-coil region" evidence="2">
    <location>
        <begin position="138"/>
        <end position="165"/>
    </location>
</feature>